<name>A0ABS4KZK9_STRAV</name>
<comment type="caution">
    <text evidence="2">The sequence shown here is derived from an EMBL/GenBank/DDBJ whole genome shotgun (WGS) entry which is preliminary data.</text>
</comment>
<sequence length="164" mass="17960">MSGDHARSTSALFRSAPQPGAPPYAARQGRRREGLGRRLRRRIRAYRDIEFLSTHIPGDPSPGQECLLLVHVRKVVGQVHYQICTACGTGVITGVDIDEYFLSSGLGNRALAHLRSRHPGISWRSTLNLRTTRDLLRRMCIPAAPADVTCVHTLAATDAPLAAD</sequence>
<evidence type="ECO:0008006" key="4">
    <source>
        <dbReference type="Google" id="ProtNLM"/>
    </source>
</evidence>
<dbReference type="EMBL" id="JAGGLQ010000001">
    <property type="protein sequence ID" value="MBP2034961.1"/>
    <property type="molecule type" value="Genomic_DNA"/>
</dbReference>
<reference evidence="2 3" key="1">
    <citation type="submission" date="2021-03" db="EMBL/GenBank/DDBJ databases">
        <title>Genomic Encyclopedia of Type Strains, Phase IV (KMG-IV): sequencing the most valuable type-strain genomes for metagenomic binning, comparative biology and taxonomic classification.</title>
        <authorList>
            <person name="Goeker M."/>
        </authorList>
    </citation>
    <scope>NUCLEOTIDE SEQUENCE [LARGE SCALE GENOMIC DNA]</scope>
    <source>
        <strain evidence="2 3">DSM 40526</strain>
    </source>
</reference>
<organism evidence="2 3">
    <name type="scientific">Streptomyces avidinii</name>
    <dbReference type="NCBI Taxonomy" id="1895"/>
    <lineage>
        <taxon>Bacteria</taxon>
        <taxon>Bacillati</taxon>
        <taxon>Actinomycetota</taxon>
        <taxon>Actinomycetes</taxon>
        <taxon>Kitasatosporales</taxon>
        <taxon>Streptomycetaceae</taxon>
        <taxon>Streptomyces</taxon>
    </lineage>
</organism>
<proteinExistence type="predicted"/>
<gene>
    <name evidence="2" type="ORF">J2Z77_000745</name>
</gene>
<dbReference type="Proteomes" id="UP001519310">
    <property type="component" value="Unassembled WGS sequence"/>
</dbReference>
<dbReference type="RefSeq" id="WP_229920171.1">
    <property type="nucleotide sequence ID" value="NZ_BMVL01000002.1"/>
</dbReference>
<protein>
    <recommendedName>
        <fullName evidence="4">N-acetyltransferase</fullName>
    </recommendedName>
</protein>
<keyword evidence="3" id="KW-1185">Reference proteome</keyword>
<feature type="region of interest" description="Disordered" evidence="1">
    <location>
        <begin position="1"/>
        <end position="33"/>
    </location>
</feature>
<accession>A0ABS4KZK9</accession>
<evidence type="ECO:0000313" key="2">
    <source>
        <dbReference type="EMBL" id="MBP2034961.1"/>
    </source>
</evidence>
<evidence type="ECO:0000256" key="1">
    <source>
        <dbReference type="SAM" id="MobiDB-lite"/>
    </source>
</evidence>
<evidence type="ECO:0000313" key="3">
    <source>
        <dbReference type="Proteomes" id="UP001519310"/>
    </source>
</evidence>